<reference evidence="3 4" key="1">
    <citation type="submission" date="2019-10" db="EMBL/GenBank/DDBJ databases">
        <authorList>
            <person name="Nie G."/>
            <person name="Ming H."/>
            <person name="Yi B."/>
        </authorList>
    </citation>
    <scope>NUCLEOTIDE SEQUENCE [LARGE SCALE GENOMIC DNA]</scope>
    <source>
        <strain evidence="3 4">CFH 90414</strain>
    </source>
</reference>
<dbReference type="Pfam" id="PF02720">
    <property type="entry name" value="DUF222"/>
    <property type="match status" value="1"/>
</dbReference>
<protein>
    <submittedName>
        <fullName evidence="3">DUF222 domain-containing protein</fullName>
    </submittedName>
</protein>
<dbReference type="AlphaFoldDB" id="A0A6I2FAN7"/>
<comment type="caution">
    <text evidence="3">The sequence shown here is derived from an EMBL/GenBank/DDBJ whole genome shotgun (WGS) entry which is preliminary data.</text>
</comment>
<dbReference type="RefSeq" id="WP_153685312.1">
    <property type="nucleotide sequence ID" value="NZ_WJIF01000008.1"/>
</dbReference>
<name>A0A6I2FAN7_9MICO</name>
<feature type="domain" description="DUF222" evidence="2">
    <location>
        <begin position="86"/>
        <end position="370"/>
    </location>
</feature>
<gene>
    <name evidence="3" type="ORF">GE115_13525</name>
</gene>
<dbReference type="InterPro" id="IPR003870">
    <property type="entry name" value="DUF222"/>
</dbReference>
<dbReference type="InterPro" id="IPR003615">
    <property type="entry name" value="HNH_nuc"/>
</dbReference>
<keyword evidence="4" id="KW-1185">Reference proteome</keyword>
<dbReference type="Proteomes" id="UP000431080">
    <property type="component" value="Unassembled WGS sequence"/>
</dbReference>
<organism evidence="3 4">
    <name type="scientific">Agromyces agglutinans</name>
    <dbReference type="NCBI Taxonomy" id="2662258"/>
    <lineage>
        <taxon>Bacteria</taxon>
        <taxon>Bacillati</taxon>
        <taxon>Actinomycetota</taxon>
        <taxon>Actinomycetes</taxon>
        <taxon>Micrococcales</taxon>
        <taxon>Microbacteriaceae</taxon>
        <taxon>Agromyces</taxon>
    </lineage>
</organism>
<feature type="region of interest" description="Disordered" evidence="1">
    <location>
        <begin position="1"/>
        <end position="39"/>
    </location>
</feature>
<evidence type="ECO:0000259" key="2">
    <source>
        <dbReference type="Pfam" id="PF02720"/>
    </source>
</evidence>
<proteinExistence type="predicted"/>
<sequence length="463" mass="50308">MPSSLALAPPPAGMTPSPEAAREVAPSMPRRAERSSLGPLAQAREGLSALVDASIEAQRLESMHAAMQVDLIYLTVSHAVRCADAFVAASASPGRRHELIRRSVVAELSAALRVAERTMQRRIDDAWSLTTELPATLAALRAGHLTLQHARVVIDHTLDLHDDPRLRAELDERLASFAETTTPARLRVKARRLREQLTSESIAERHSAARDGRRVELEPAADGMAWLHCLLPAADALRITARLDAAAHASAADQHGDAPRRGADQTRADLARDLLLYGRLPEGADLAEALAAARASVHVTVPVLTLLGDPAPGDLDGYGPIDADTARRLAADAPSFVRLLTHPVTGTVLDVDRTRYRPPADLKRWLQVRDGTCRFPTCARPAARSDLDHTEDWADGNRTSHDNLAHCCPAHHHLKHETAWSVRQSGAGVLRWRSPAGREHVTHPAQQVPAGRRLTPYPDPPPF</sequence>
<evidence type="ECO:0000313" key="4">
    <source>
        <dbReference type="Proteomes" id="UP000431080"/>
    </source>
</evidence>
<accession>A0A6I2FAN7</accession>
<feature type="region of interest" description="Disordered" evidence="1">
    <location>
        <begin position="438"/>
        <end position="463"/>
    </location>
</feature>
<dbReference type="EMBL" id="WJIF01000008">
    <property type="protein sequence ID" value="MRG60877.1"/>
    <property type="molecule type" value="Genomic_DNA"/>
</dbReference>
<evidence type="ECO:0000256" key="1">
    <source>
        <dbReference type="SAM" id="MobiDB-lite"/>
    </source>
</evidence>
<evidence type="ECO:0000313" key="3">
    <source>
        <dbReference type="EMBL" id="MRG60877.1"/>
    </source>
</evidence>
<dbReference type="CDD" id="cd00085">
    <property type="entry name" value="HNHc"/>
    <property type="match status" value="1"/>
</dbReference>